<feature type="domain" description="HTH tetR-type" evidence="3">
    <location>
        <begin position="6"/>
        <end position="66"/>
    </location>
</feature>
<dbReference type="EMBL" id="JAKXMK010000016">
    <property type="protein sequence ID" value="MCH6167944.1"/>
    <property type="molecule type" value="Genomic_DNA"/>
</dbReference>
<keyword evidence="5" id="KW-1185">Reference proteome</keyword>
<feature type="DNA-binding region" description="H-T-H motif" evidence="2">
    <location>
        <begin position="29"/>
        <end position="48"/>
    </location>
</feature>
<dbReference type="Pfam" id="PF00440">
    <property type="entry name" value="TetR_N"/>
    <property type="match status" value="1"/>
</dbReference>
<name>A0ABS9THD9_9PSEU</name>
<dbReference type="RefSeq" id="WP_241038568.1">
    <property type="nucleotide sequence ID" value="NZ_BAAAJF010000012.1"/>
</dbReference>
<dbReference type="InterPro" id="IPR050109">
    <property type="entry name" value="HTH-type_TetR-like_transc_reg"/>
</dbReference>
<reference evidence="4 5" key="1">
    <citation type="submission" date="2022-03" db="EMBL/GenBank/DDBJ databases">
        <title>Pseudonocardia alaer sp. nov., a novel actinomycete isolated from reed forest soil.</title>
        <authorList>
            <person name="Wang L."/>
        </authorList>
    </citation>
    <scope>NUCLEOTIDE SEQUENCE [LARGE SCALE GENOMIC DNA]</scope>
    <source>
        <strain evidence="4 5">Y-16303</strain>
    </source>
</reference>
<evidence type="ECO:0000256" key="1">
    <source>
        <dbReference type="ARBA" id="ARBA00023125"/>
    </source>
</evidence>
<comment type="caution">
    <text evidence="4">The sequence shown here is derived from an EMBL/GenBank/DDBJ whole genome shotgun (WGS) entry which is preliminary data.</text>
</comment>
<evidence type="ECO:0000259" key="3">
    <source>
        <dbReference type="PROSITE" id="PS50977"/>
    </source>
</evidence>
<keyword evidence="1 2" id="KW-0238">DNA-binding</keyword>
<dbReference type="SUPFAM" id="SSF48498">
    <property type="entry name" value="Tetracyclin repressor-like, C-terminal domain"/>
    <property type="match status" value="1"/>
</dbReference>
<dbReference type="InterPro" id="IPR036271">
    <property type="entry name" value="Tet_transcr_reg_TetR-rel_C_sf"/>
</dbReference>
<evidence type="ECO:0000313" key="5">
    <source>
        <dbReference type="Proteomes" id="UP001299970"/>
    </source>
</evidence>
<gene>
    <name evidence="4" type="ORF">MMF94_19835</name>
</gene>
<dbReference type="Gene3D" id="1.10.357.10">
    <property type="entry name" value="Tetracycline Repressor, domain 2"/>
    <property type="match status" value="1"/>
</dbReference>
<sequence>MAERKRLTAGDWTVAALDALSEGGLAAVAVEPIAVRLGTTKGSFYWHFSNRDALLEAALLRWERVNTEEVISLIDAEPDPHSRLRKLLDLTLSHPAEQPVDRAMLTLQANASHPLVAPVFARVTRRRIDYITGLFAAAGFPPDPASRRGFLAYTAFLGHVHLASTSPELVPQGADRRDYVDSVVATLTRP</sequence>
<dbReference type="PANTHER" id="PTHR30055:SF237">
    <property type="entry name" value="TRANSCRIPTIONAL REPRESSOR MCE3R"/>
    <property type="match status" value="1"/>
</dbReference>
<dbReference type="InterPro" id="IPR009057">
    <property type="entry name" value="Homeodomain-like_sf"/>
</dbReference>
<proteinExistence type="predicted"/>
<organism evidence="4 5">
    <name type="scientific">Pseudonocardia alaniniphila</name>
    <dbReference type="NCBI Taxonomy" id="75291"/>
    <lineage>
        <taxon>Bacteria</taxon>
        <taxon>Bacillati</taxon>
        <taxon>Actinomycetota</taxon>
        <taxon>Actinomycetes</taxon>
        <taxon>Pseudonocardiales</taxon>
        <taxon>Pseudonocardiaceae</taxon>
        <taxon>Pseudonocardia</taxon>
    </lineage>
</organism>
<dbReference type="SUPFAM" id="SSF46689">
    <property type="entry name" value="Homeodomain-like"/>
    <property type="match status" value="1"/>
</dbReference>
<protein>
    <submittedName>
        <fullName evidence="4">TetR/AcrR family transcriptional regulator</fullName>
    </submittedName>
</protein>
<evidence type="ECO:0000256" key="2">
    <source>
        <dbReference type="PROSITE-ProRule" id="PRU00335"/>
    </source>
</evidence>
<dbReference type="InterPro" id="IPR001647">
    <property type="entry name" value="HTH_TetR"/>
</dbReference>
<dbReference type="PROSITE" id="PS50977">
    <property type="entry name" value="HTH_TETR_2"/>
    <property type="match status" value="1"/>
</dbReference>
<accession>A0ABS9THD9</accession>
<dbReference type="Proteomes" id="UP001299970">
    <property type="component" value="Unassembled WGS sequence"/>
</dbReference>
<dbReference type="PANTHER" id="PTHR30055">
    <property type="entry name" value="HTH-TYPE TRANSCRIPTIONAL REGULATOR RUTR"/>
    <property type="match status" value="1"/>
</dbReference>
<evidence type="ECO:0000313" key="4">
    <source>
        <dbReference type="EMBL" id="MCH6167944.1"/>
    </source>
</evidence>